<evidence type="ECO:0000313" key="2">
    <source>
        <dbReference type="EMBL" id="KAI1615258.1"/>
    </source>
</evidence>
<organism evidence="2 3">
    <name type="scientific">Exophiala viscosa</name>
    <dbReference type="NCBI Taxonomy" id="2486360"/>
    <lineage>
        <taxon>Eukaryota</taxon>
        <taxon>Fungi</taxon>
        <taxon>Dikarya</taxon>
        <taxon>Ascomycota</taxon>
        <taxon>Pezizomycotina</taxon>
        <taxon>Eurotiomycetes</taxon>
        <taxon>Chaetothyriomycetidae</taxon>
        <taxon>Chaetothyriales</taxon>
        <taxon>Herpotrichiellaceae</taxon>
        <taxon>Exophiala</taxon>
    </lineage>
</organism>
<gene>
    <name evidence="2" type="ORF">EDD36DRAFT_180095</name>
</gene>
<protein>
    <recommendedName>
        <fullName evidence="1">DUF7587 domain-containing protein</fullName>
    </recommendedName>
</protein>
<dbReference type="Pfam" id="PF24494">
    <property type="entry name" value="DUF7587"/>
    <property type="match status" value="1"/>
</dbReference>
<dbReference type="InterPro" id="IPR056009">
    <property type="entry name" value="DUF7587"/>
</dbReference>
<sequence>MLSQHSKSRDKYGIPIMGRRSIDPAEKIKQQYDRACAREKLLVSTAKIRVLLEQIAFVERWLMPYLRPLGESLAAPLASKSIDDTPDRLVEEEVAILTDMLEPAQQRWNEVAKAVSIIMTYTMRLVTEDFPDAIEKDARYRPSSLIRVWTDKSYCPYNADLGFRCPGWASCERFASFQDLQDRDILTTKSLRDHCENRHNTSNRSVWVSMTDDVSWVLEHAEQYRWDRTPDCRVALISTDRLDECKVLWDQSDTLVKRAHGYTWSLYRPDGVMYAWNGHFLAPAWIPEQCIVAI</sequence>
<dbReference type="AlphaFoldDB" id="A0AAN6E1K7"/>
<comment type="caution">
    <text evidence="2">The sequence shown here is derived from an EMBL/GenBank/DDBJ whole genome shotgun (WGS) entry which is preliminary data.</text>
</comment>
<evidence type="ECO:0000259" key="1">
    <source>
        <dbReference type="Pfam" id="PF24494"/>
    </source>
</evidence>
<feature type="domain" description="DUF7587" evidence="1">
    <location>
        <begin position="141"/>
        <end position="293"/>
    </location>
</feature>
<proteinExistence type="predicted"/>
<evidence type="ECO:0000313" key="3">
    <source>
        <dbReference type="Proteomes" id="UP001203852"/>
    </source>
</evidence>
<accession>A0AAN6E1K7</accession>
<dbReference type="EMBL" id="MU404352">
    <property type="protein sequence ID" value="KAI1615258.1"/>
    <property type="molecule type" value="Genomic_DNA"/>
</dbReference>
<keyword evidence="3" id="KW-1185">Reference proteome</keyword>
<dbReference type="Proteomes" id="UP001203852">
    <property type="component" value="Unassembled WGS sequence"/>
</dbReference>
<name>A0AAN6E1K7_9EURO</name>
<reference evidence="2" key="1">
    <citation type="journal article" date="2022" name="bioRxiv">
        <title>Deciphering the potential niche of two novel black yeast fungi from a biological soil crust based on their genomes, phenotypes, and melanin regulation.</title>
        <authorList>
            <consortium name="DOE Joint Genome Institute"/>
            <person name="Carr E.C."/>
            <person name="Barton Q."/>
            <person name="Grambo S."/>
            <person name="Sullivan M."/>
            <person name="Renfro C.M."/>
            <person name="Kuo A."/>
            <person name="Pangilinan J."/>
            <person name="Lipzen A."/>
            <person name="Keymanesh K."/>
            <person name="Savage E."/>
            <person name="Barry K."/>
            <person name="Grigoriev I.V."/>
            <person name="Riekhof W.R."/>
            <person name="Harris S.S."/>
        </authorList>
    </citation>
    <scope>NUCLEOTIDE SEQUENCE</scope>
    <source>
        <strain evidence="2">JF 03-4F</strain>
    </source>
</reference>